<sequence length="378" mass="40398">MDGGGAYRCRANRHLEGGQSALPGSLLFAAGLLGNVLALGILWQHQLRARLQRAGGWGRPRASAFYLLVSALAATDLLGKCLLSPIVLAAYARNRSLSELWPPPATAVGEDAAADAGDANPGSLCQLFAFLMAFFGLAPTMLLLAMALECSLSLGHPYFYQRHTSRRLGALLTVAAGALCALFCALPLLGFGAIVQYCPGTWCFIRMAGGGRAYSVLYASLLGALGLAIGLCNLVSMRSLYRMARRQPPRRSQPAGAHGSGGGPGAPSTAPPGAGRTEELGQLVLLALMTALFTICSLPMIVRAYVGAFAPDFDEKADLTALRFFSVNSIVDPWVFIIFRTSLFRSCLRRVSRRLSSKRSTDSQLLETWERKGSDRLQ</sequence>
<keyword evidence="8 14" id="KW-0675">Receptor</keyword>
<evidence type="ECO:0000256" key="11">
    <source>
        <dbReference type="SAM" id="MobiDB-lite"/>
    </source>
</evidence>
<dbReference type="SUPFAM" id="SSF81321">
    <property type="entry name" value="Family A G protein-coupled receptor-like"/>
    <property type="match status" value="1"/>
</dbReference>
<dbReference type="AlphaFoldDB" id="A0AA35JT77"/>
<protein>
    <submittedName>
        <fullName evidence="14">Prostaglandin D2 receptor</fullName>
    </submittedName>
</protein>
<feature type="transmembrane region" description="Helical" evidence="12">
    <location>
        <begin position="168"/>
        <end position="195"/>
    </location>
</feature>
<evidence type="ECO:0000256" key="4">
    <source>
        <dbReference type="ARBA" id="ARBA00022989"/>
    </source>
</evidence>
<dbReference type="GO" id="GO:0005886">
    <property type="term" value="C:plasma membrane"/>
    <property type="evidence" value="ECO:0007669"/>
    <property type="project" value="UniProtKB-SubCell"/>
</dbReference>
<evidence type="ECO:0000256" key="8">
    <source>
        <dbReference type="ARBA" id="ARBA00023170"/>
    </source>
</evidence>
<name>A0AA35JT77_9SAUR</name>
<evidence type="ECO:0000256" key="5">
    <source>
        <dbReference type="ARBA" id="ARBA00023040"/>
    </source>
</evidence>
<feature type="transmembrane region" description="Helical" evidence="12">
    <location>
        <begin position="322"/>
        <end position="344"/>
    </location>
</feature>
<keyword evidence="2" id="KW-1003">Cell membrane</keyword>
<dbReference type="GO" id="GO:0004956">
    <property type="term" value="F:prostaglandin D receptor activity"/>
    <property type="evidence" value="ECO:0007669"/>
    <property type="project" value="TreeGrafter"/>
</dbReference>
<evidence type="ECO:0000313" key="14">
    <source>
        <dbReference type="EMBL" id="CAI5764839.1"/>
    </source>
</evidence>
<evidence type="ECO:0000256" key="12">
    <source>
        <dbReference type="SAM" id="Phobius"/>
    </source>
</evidence>
<evidence type="ECO:0000256" key="6">
    <source>
        <dbReference type="ARBA" id="ARBA00023136"/>
    </source>
</evidence>
<dbReference type="FunFam" id="1.20.1070.10:FF:000175">
    <property type="entry name" value="Prostaglandin D2 receptor"/>
    <property type="match status" value="1"/>
</dbReference>
<evidence type="ECO:0000256" key="9">
    <source>
        <dbReference type="ARBA" id="ARBA00023180"/>
    </source>
</evidence>
<gene>
    <name evidence="14" type="ORF">PODLI_1B027565</name>
</gene>
<evidence type="ECO:0000256" key="7">
    <source>
        <dbReference type="ARBA" id="ARBA00023157"/>
    </source>
</evidence>
<evidence type="ECO:0000256" key="3">
    <source>
        <dbReference type="ARBA" id="ARBA00022692"/>
    </source>
</evidence>
<accession>A0AA35JT77</accession>
<dbReference type="EMBL" id="OX395126">
    <property type="protein sequence ID" value="CAI5764839.1"/>
    <property type="molecule type" value="Genomic_DNA"/>
</dbReference>
<dbReference type="InterPro" id="IPR000276">
    <property type="entry name" value="GPCR_Rhodpsn"/>
</dbReference>
<dbReference type="InterPro" id="IPR008365">
    <property type="entry name" value="Prostanoid_rcpt"/>
</dbReference>
<keyword evidence="3 12" id="KW-0812">Transmembrane</keyword>
<comment type="subcellular location">
    <subcellularLocation>
        <location evidence="1">Cell membrane</location>
        <topology evidence="1">Multi-pass membrane protein</topology>
    </subcellularLocation>
</comment>
<dbReference type="PANTHER" id="PTHR11866">
    <property type="entry name" value="G-PROTEIN COUPLED RECEPTOR FAMILY 1 MEMBER"/>
    <property type="match status" value="1"/>
</dbReference>
<organism evidence="14 15">
    <name type="scientific">Podarcis lilfordi</name>
    <name type="common">Lilford's wall lizard</name>
    <dbReference type="NCBI Taxonomy" id="74358"/>
    <lineage>
        <taxon>Eukaryota</taxon>
        <taxon>Metazoa</taxon>
        <taxon>Chordata</taxon>
        <taxon>Craniata</taxon>
        <taxon>Vertebrata</taxon>
        <taxon>Euteleostomi</taxon>
        <taxon>Lepidosauria</taxon>
        <taxon>Squamata</taxon>
        <taxon>Bifurcata</taxon>
        <taxon>Unidentata</taxon>
        <taxon>Episquamata</taxon>
        <taxon>Laterata</taxon>
        <taxon>Lacertibaenia</taxon>
        <taxon>Lacertidae</taxon>
        <taxon>Podarcis</taxon>
    </lineage>
</organism>
<dbReference type="Gene3D" id="1.20.1070.10">
    <property type="entry name" value="Rhodopsin 7-helix transmembrane proteins"/>
    <property type="match status" value="1"/>
</dbReference>
<dbReference type="PROSITE" id="PS50262">
    <property type="entry name" value="G_PROTEIN_RECEP_F1_2"/>
    <property type="match status" value="1"/>
</dbReference>
<keyword evidence="9" id="KW-0325">Glycoprotein</keyword>
<keyword evidence="10" id="KW-0807">Transducer</keyword>
<evidence type="ECO:0000256" key="10">
    <source>
        <dbReference type="ARBA" id="ARBA00023224"/>
    </source>
</evidence>
<dbReference type="GO" id="GO:0006954">
    <property type="term" value="P:inflammatory response"/>
    <property type="evidence" value="ECO:0007669"/>
    <property type="project" value="TreeGrafter"/>
</dbReference>
<feature type="transmembrane region" description="Helical" evidence="12">
    <location>
        <begin position="20"/>
        <end position="43"/>
    </location>
</feature>
<feature type="domain" description="G-protein coupled receptors family 1 profile" evidence="13">
    <location>
        <begin position="34"/>
        <end position="336"/>
    </location>
</feature>
<keyword evidence="6 12" id="KW-0472">Membrane</keyword>
<evidence type="ECO:0000256" key="1">
    <source>
        <dbReference type="ARBA" id="ARBA00004651"/>
    </source>
</evidence>
<dbReference type="Proteomes" id="UP001178461">
    <property type="component" value="Chromosome 1"/>
</dbReference>
<dbReference type="Pfam" id="PF00001">
    <property type="entry name" value="7tm_1"/>
    <property type="match status" value="1"/>
</dbReference>
<feature type="transmembrane region" description="Helical" evidence="12">
    <location>
        <begin position="215"/>
        <end position="236"/>
    </location>
</feature>
<reference evidence="14" key="1">
    <citation type="submission" date="2022-12" db="EMBL/GenBank/DDBJ databases">
        <authorList>
            <person name="Alioto T."/>
            <person name="Alioto T."/>
            <person name="Gomez Garrido J."/>
        </authorList>
    </citation>
    <scope>NUCLEOTIDE SEQUENCE</scope>
</reference>
<keyword evidence="15" id="KW-1185">Reference proteome</keyword>
<keyword evidence="7" id="KW-1015">Disulfide bond</keyword>
<feature type="transmembrane region" description="Helical" evidence="12">
    <location>
        <begin position="127"/>
        <end position="148"/>
    </location>
</feature>
<dbReference type="InterPro" id="IPR017452">
    <property type="entry name" value="GPCR_Rhodpsn_7TM"/>
</dbReference>
<proteinExistence type="predicted"/>
<evidence type="ECO:0000259" key="13">
    <source>
        <dbReference type="PROSITE" id="PS50262"/>
    </source>
</evidence>
<feature type="transmembrane region" description="Helical" evidence="12">
    <location>
        <begin position="283"/>
        <end position="302"/>
    </location>
</feature>
<keyword evidence="5" id="KW-0297">G-protein coupled receptor</keyword>
<evidence type="ECO:0000256" key="2">
    <source>
        <dbReference type="ARBA" id="ARBA00022475"/>
    </source>
</evidence>
<feature type="region of interest" description="Disordered" evidence="11">
    <location>
        <begin position="249"/>
        <end position="273"/>
    </location>
</feature>
<evidence type="ECO:0000313" key="15">
    <source>
        <dbReference type="Proteomes" id="UP001178461"/>
    </source>
</evidence>
<dbReference type="PANTHER" id="PTHR11866:SF14">
    <property type="entry name" value="PROSTAGLANDIN D2 RECEPTOR"/>
    <property type="match status" value="1"/>
</dbReference>
<dbReference type="GO" id="GO:0007204">
    <property type="term" value="P:positive regulation of cytosolic calcium ion concentration"/>
    <property type="evidence" value="ECO:0007669"/>
    <property type="project" value="TreeGrafter"/>
</dbReference>
<keyword evidence="4 12" id="KW-1133">Transmembrane helix</keyword>